<evidence type="ECO:0000313" key="3">
    <source>
        <dbReference type="EMBL" id="OGY59615.1"/>
    </source>
</evidence>
<feature type="domain" description="Carbohydrate-binding/sugar hydrolysis" evidence="2">
    <location>
        <begin position="51"/>
        <end position="201"/>
    </location>
</feature>
<dbReference type="Pfam" id="PF05048">
    <property type="entry name" value="NosD"/>
    <property type="match status" value="1"/>
</dbReference>
<dbReference type="InterPro" id="IPR013783">
    <property type="entry name" value="Ig-like_fold"/>
</dbReference>
<keyword evidence="1" id="KW-0677">Repeat</keyword>
<evidence type="ECO:0000259" key="2">
    <source>
        <dbReference type="SMART" id="SM00722"/>
    </source>
</evidence>
<proteinExistence type="predicted"/>
<dbReference type="NCBIfam" id="TIGR03804">
    <property type="entry name" value="para_beta_helix"/>
    <property type="match status" value="4"/>
</dbReference>
<dbReference type="STRING" id="1797690.A3B23_00650"/>
<dbReference type="Proteomes" id="UP000178744">
    <property type="component" value="Unassembled WGS sequence"/>
</dbReference>
<comment type="caution">
    <text evidence="3">The sequence shown here is derived from an EMBL/GenBank/DDBJ whole genome shotgun (WGS) entry which is preliminary data.</text>
</comment>
<name>A0A1G1Z4T8_9BACT</name>
<dbReference type="InterPro" id="IPR058094">
    <property type="entry name" value="Ig-like_OmpL47-like"/>
</dbReference>
<dbReference type="Gene3D" id="2.60.40.10">
    <property type="entry name" value="Immunoglobulins"/>
    <property type="match status" value="1"/>
</dbReference>
<dbReference type="InterPro" id="IPR006633">
    <property type="entry name" value="Carb-bd_sugar_hydrolysis-dom"/>
</dbReference>
<sequence>MILIHIKPSVTAISSQITIGNLEPNTTYWWHQDTHRSSTPFTTDSTGAYTYAQDLTSRHLVFIKPEPSTKYITDNATGGDCTTIGTWNNSTKTCTLTTNLTETVEIENDGITLDGDGHSIVKSGTMIGYGVYVNNRSNVTIKNFSNISNFNYGISFVYSSDSNVINNTTSDSYTGIRIYSGSNNTLSNNTSSSNSIGIEFGASNGTVSGNTTNSNTQYGLLIGGSNNNIDSNVSNLNGVGISLYLSTQNALTNNHASNNTFNFDVTGFPNVDSNYDHDIDTTNLVDNKPIYYLKNISNTTYNSSTNAGAFYCISCNNVTVKDLSISNAYQGVYLRKTKNSVIENVSISESKFGIWLDQANGASDTNIITNNHISEIERGVILAYSNGNTISDNSVTDCTYLGIYLSHSNNNTVNNNVVDKVAGDWGINIFESNNNSVYENNILNHGTNNTGLSLGISDNNEIYNNYISASQNGIVLTGTNNEVHHNDISNNQKGIYLYGAFNSIIYNNNFLNNTTQVFFGSGSGNVFNLPMPTGGNYWSDFNSPTQACLNLSADRICDTPYSFTGGQDNYPWTVQDGWLATLLSGSNQYKSDLTTKIIEGEITTESFGGDTINPADPSKSIVVFSAKVSDLENDLVKLQIELKPFSEPFNGANPLESLDFVASDTTVSVKSDPLSPGQYHWQARVVDIHGNPSAWQEFGTPGNVDFTVKLVPLYTQVSSRYPSDAETATWFDKPYGTEGKGAYVSYIFTIPAPDTYSIGITGKDGYASDRTKVAVDVELYKAPAQGTLPVKTDLISSRQISWPNGDNQIRTIKANLGNLSPGKYLVKIIAANTSKTNDLHPDLTSIMVSNSSNQAIFTTNASTNNTNVRVRTKGGKVLSDGSLSLYGYGCGSTIGECGCYITSLVMMFQFYGLNHDIDGIARGPNGELITPKTLNDWLTTNNYYAVDGGLKADIAVKDYTKISPDKSQVSLVWDSSANINTDVGISNPLVAAVSGSSHFIVVSGKLGSTYTIRDPWWYRTNYLTQAVPDPTSTTEHNYANVTSSLRKLTYNPNGITYNSIESDIASPAELLATDPDGLRLGKDPATDITYNEIPDGQYFEEAIRSADEGGDLISHYPKRLIIPNPKNGDYSIKVTGTGEGAYTLNNIVSDDSNHEQTFNGNTNSGVSADYSIHYDSAAPSDITFDVGDKIAPTTAISFSGTPDVNGWYANTQVILSATDNAGGAGVYKVEYSLDNGTTWDQYSGPFNPPDGSAVTIKYRSEDYVGNLESTNSITIKVDQTPPEAKISFDPMARYLKVEGLDALGSTTVVKTSDLNYTITDHVGHTLKITLVPASVPPYVTAGPIATLSDEFLNLNVASLKYDSAPAIIPQANNVYFGWTNTNLLGNSILKTLQQSLAIVGKIILNSTYDSLTNKTVISKQENTTFINWFVTGMDLFKVVTNKGTLSTEY</sequence>
<dbReference type="InterPro" id="IPR007742">
    <property type="entry name" value="NosD_dom"/>
</dbReference>
<protein>
    <recommendedName>
        <fullName evidence="2">Carbohydrate-binding/sugar hydrolysis domain-containing protein</fullName>
    </recommendedName>
</protein>
<dbReference type="InterPro" id="IPR022441">
    <property type="entry name" value="Para_beta_helix_rpt-2"/>
</dbReference>
<dbReference type="InterPro" id="IPR039448">
    <property type="entry name" value="Beta_helix"/>
</dbReference>
<dbReference type="InterPro" id="IPR011050">
    <property type="entry name" value="Pectin_lyase_fold/virulence"/>
</dbReference>
<dbReference type="SUPFAM" id="SSF51126">
    <property type="entry name" value="Pectin lyase-like"/>
    <property type="match status" value="2"/>
</dbReference>
<dbReference type="InterPro" id="IPR012334">
    <property type="entry name" value="Pectin_lyas_fold"/>
</dbReference>
<dbReference type="InterPro" id="IPR006626">
    <property type="entry name" value="PbH1"/>
</dbReference>
<reference evidence="3 4" key="1">
    <citation type="journal article" date="2016" name="Nat. Commun.">
        <title>Thousands of microbial genomes shed light on interconnected biogeochemical processes in an aquifer system.</title>
        <authorList>
            <person name="Anantharaman K."/>
            <person name="Brown C.T."/>
            <person name="Hug L.A."/>
            <person name="Sharon I."/>
            <person name="Castelle C.J."/>
            <person name="Probst A.J."/>
            <person name="Thomas B.C."/>
            <person name="Singh A."/>
            <person name="Wilkins M.J."/>
            <person name="Karaoz U."/>
            <person name="Brodie E.L."/>
            <person name="Williams K.H."/>
            <person name="Hubbard S.S."/>
            <person name="Banfield J.F."/>
        </authorList>
    </citation>
    <scope>NUCLEOTIDE SEQUENCE [LARGE SCALE GENOMIC DNA]</scope>
</reference>
<dbReference type="Gene3D" id="2.160.20.10">
    <property type="entry name" value="Single-stranded right-handed beta-helix, Pectin lyase-like"/>
    <property type="match status" value="3"/>
</dbReference>
<gene>
    <name evidence="3" type="ORF">A3B23_00650</name>
</gene>
<dbReference type="EMBL" id="MHIY01000022">
    <property type="protein sequence ID" value="OGY59615.1"/>
    <property type="molecule type" value="Genomic_DNA"/>
</dbReference>
<dbReference type="Pfam" id="PF13229">
    <property type="entry name" value="Beta_helix"/>
    <property type="match status" value="1"/>
</dbReference>
<accession>A0A1G1Z4T8</accession>
<dbReference type="SMART" id="SM00722">
    <property type="entry name" value="CASH"/>
    <property type="match status" value="2"/>
</dbReference>
<dbReference type="NCBIfam" id="NF047446">
    <property type="entry name" value="barrel_OmpL47"/>
    <property type="match status" value="1"/>
</dbReference>
<evidence type="ECO:0000313" key="4">
    <source>
        <dbReference type="Proteomes" id="UP000178744"/>
    </source>
</evidence>
<evidence type="ECO:0000256" key="1">
    <source>
        <dbReference type="ARBA" id="ARBA00022737"/>
    </source>
</evidence>
<feature type="domain" description="Carbohydrate-binding/sugar hydrolysis" evidence="2">
    <location>
        <begin position="256"/>
        <end position="406"/>
    </location>
</feature>
<dbReference type="SMART" id="SM00710">
    <property type="entry name" value="PbH1"/>
    <property type="match status" value="13"/>
</dbReference>
<organism evidence="3 4">
    <name type="scientific">Candidatus Colwellbacteria bacterium RIFCSPLOWO2_01_FULL_48_10</name>
    <dbReference type="NCBI Taxonomy" id="1797690"/>
    <lineage>
        <taxon>Bacteria</taxon>
        <taxon>Candidatus Colwelliibacteriota</taxon>
    </lineage>
</organism>